<protein>
    <submittedName>
        <fullName evidence="2">SIMPL domain-containing protein</fullName>
    </submittedName>
</protein>
<dbReference type="PANTHER" id="PTHR34387">
    <property type="entry name" value="SLR1258 PROTEIN"/>
    <property type="match status" value="1"/>
</dbReference>
<evidence type="ECO:0000256" key="1">
    <source>
        <dbReference type="SAM" id="SignalP"/>
    </source>
</evidence>
<dbReference type="Gene3D" id="3.30.110.170">
    <property type="entry name" value="Protein of unknown function (DUF541), domain 1"/>
    <property type="match status" value="1"/>
</dbReference>
<keyword evidence="3" id="KW-1185">Reference proteome</keyword>
<gene>
    <name evidence="2" type="ORF">OK345_10375</name>
</gene>
<accession>A0ABT3JXK4</accession>
<dbReference type="Pfam" id="PF04402">
    <property type="entry name" value="SIMPL"/>
    <property type="match status" value="1"/>
</dbReference>
<comment type="caution">
    <text evidence="2">The sequence shown here is derived from an EMBL/GenBank/DDBJ whole genome shotgun (WGS) entry which is preliminary data.</text>
</comment>
<sequence>MKSIIAAAVLSLAALGAQAQSISGQPFIAVHGTAKAEVVPDIFPLEITLSETSKDAARTQALIEGLARQIIELTQAMEMADRDVTLSNLDVSPEYRYNDKDDTETFLGNTYQRQIKLRFHTLADLQKMISSLPQVRQVRLNTGSFATSQADELRRQLLTQAVEDARKTADIMAAAVGRRIGTVHNISNQGFNVRYVTSDEYSRQSLDRVMVTGSKIGAPVALREGSIQLDQNVYIIYTLVD</sequence>
<evidence type="ECO:0000313" key="2">
    <source>
        <dbReference type="EMBL" id="MCW4472910.1"/>
    </source>
</evidence>
<dbReference type="EMBL" id="JAPCHY010000008">
    <property type="protein sequence ID" value="MCW4472910.1"/>
    <property type="molecule type" value="Genomic_DNA"/>
</dbReference>
<dbReference type="PANTHER" id="PTHR34387:SF1">
    <property type="entry name" value="PERIPLASMIC IMMUNOGENIC PROTEIN"/>
    <property type="match status" value="1"/>
</dbReference>
<proteinExistence type="predicted"/>
<reference evidence="2 3" key="1">
    <citation type="submission" date="2022-10" db="EMBL/GenBank/DDBJ databases">
        <title>Xanthomonas sp. H13-6.</title>
        <authorList>
            <person name="Liu X."/>
            <person name="Deng Z."/>
            <person name="Jiang Y."/>
            <person name="Yu T."/>
            <person name="Ai J."/>
        </authorList>
    </citation>
    <scope>NUCLEOTIDE SEQUENCE [LARGE SCALE GENOMIC DNA]</scope>
    <source>
        <strain evidence="2 3">H13-6</strain>
    </source>
</reference>
<dbReference type="InterPro" id="IPR007497">
    <property type="entry name" value="SIMPL/DUF541"/>
</dbReference>
<evidence type="ECO:0000313" key="3">
    <source>
        <dbReference type="Proteomes" id="UP001209922"/>
    </source>
</evidence>
<dbReference type="Proteomes" id="UP001209922">
    <property type="component" value="Unassembled WGS sequence"/>
</dbReference>
<dbReference type="InterPro" id="IPR052022">
    <property type="entry name" value="26kDa_periplasmic_antigen"/>
</dbReference>
<keyword evidence="1" id="KW-0732">Signal</keyword>
<dbReference type="Gene3D" id="3.30.70.2970">
    <property type="entry name" value="Protein of unknown function (DUF541), domain 2"/>
    <property type="match status" value="1"/>
</dbReference>
<feature type="signal peptide" evidence="1">
    <location>
        <begin position="1"/>
        <end position="19"/>
    </location>
</feature>
<name>A0ABT3JXK4_9XANT</name>
<feature type="chain" id="PRO_5045209409" evidence="1">
    <location>
        <begin position="20"/>
        <end position="241"/>
    </location>
</feature>
<organism evidence="2 3">
    <name type="scientific">Xanthomonas chitinilytica</name>
    <dbReference type="NCBI Taxonomy" id="2989819"/>
    <lineage>
        <taxon>Bacteria</taxon>
        <taxon>Pseudomonadati</taxon>
        <taxon>Pseudomonadota</taxon>
        <taxon>Gammaproteobacteria</taxon>
        <taxon>Lysobacterales</taxon>
        <taxon>Lysobacteraceae</taxon>
        <taxon>Xanthomonas</taxon>
    </lineage>
</organism>
<dbReference type="RefSeq" id="WP_265127896.1">
    <property type="nucleotide sequence ID" value="NZ_JAPCHY010000008.1"/>
</dbReference>